<evidence type="ECO:0000313" key="4">
    <source>
        <dbReference type="Proteomes" id="UP000290580"/>
    </source>
</evidence>
<dbReference type="RefSeq" id="WP_115588280.1">
    <property type="nucleotide sequence ID" value="NZ_CP032099.1"/>
</dbReference>
<keyword evidence="4" id="KW-1185">Reference proteome</keyword>
<protein>
    <submittedName>
        <fullName evidence="1">Uncharacterized protein</fullName>
    </submittedName>
</protein>
<gene>
    <name evidence="1" type="ORF">ASKIR_1298</name>
    <name evidence="2" type="ORF">CP959_06340</name>
</gene>
<name>A0AAD0SLR0_9BACT</name>
<dbReference type="Proteomes" id="UP000290580">
    <property type="component" value="Unassembled WGS sequence"/>
</dbReference>
<evidence type="ECO:0000313" key="3">
    <source>
        <dbReference type="Proteomes" id="UP000262029"/>
    </source>
</evidence>
<sequence>MVLNITDKLIDSRSHINDFYKFFDNIMIAYNESKHIICIAPKKVNELLNDDDISEHTKKLLLHYKYHAKPNNLINIKLFFNLIINIVENEEKLYIEDGIEYRNILYCKFLDTSSIQKTILLGENSDDIPIYEIFVKYYQSKNNLNSFKIIYTKRGGGGNTINQEYENIYTEGDSFCLCLLDSDKRYPSQTKYGDTAQAVVDIDKKYKKQNNLNYKIGYYILQVLELENCLPRDFYLEKYSDKTHIFFKIDQIMQKNTSFRKYFDFKDGISCKARFDETNNQIICKPYLKDYFCPIIEKEKFYKEGILLEGFSKKILKDFISFDSNKLINFIDNDSFISDYCNDLGKYISSHVLVPQTLRAI</sequence>
<evidence type="ECO:0000313" key="1">
    <source>
        <dbReference type="EMBL" id="AXX85102.1"/>
    </source>
</evidence>
<reference evidence="2 4" key="1">
    <citation type="submission" date="2017-09" db="EMBL/GenBank/DDBJ databases">
        <title>Genomics of the genus Arcobacter.</title>
        <authorList>
            <person name="Perez-Cataluna A."/>
            <person name="Figueras M.J."/>
            <person name="Salas-Masso N."/>
        </authorList>
    </citation>
    <scope>NUCLEOTIDE SEQUENCE [LARGE SCALE GENOMIC DNA]</scope>
    <source>
        <strain evidence="2 4">LMG 6621</strain>
    </source>
</reference>
<reference evidence="1 3" key="2">
    <citation type="submission" date="2018-08" db="EMBL/GenBank/DDBJ databases">
        <title>Complete genome of the Arcobacter skirrowii type strain LMG 6621.</title>
        <authorList>
            <person name="Miller W.G."/>
            <person name="Yee E."/>
            <person name="Bono J.L."/>
        </authorList>
    </citation>
    <scope>NUCLEOTIDE SEQUENCE [LARGE SCALE GENOMIC DNA]</scope>
    <source>
        <strain evidence="1 3">CCUG 10374</strain>
    </source>
</reference>
<dbReference type="EMBL" id="CP032099">
    <property type="protein sequence ID" value="AXX85102.1"/>
    <property type="molecule type" value="Genomic_DNA"/>
</dbReference>
<evidence type="ECO:0000313" key="2">
    <source>
        <dbReference type="EMBL" id="RXI25915.1"/>
    </source>
</evidence>
<dbReference type="Proteomes" id="UP000262029">
    <property type="component" value="Chromosome"/>
</dbReference>
<organism evidence="1 3">
    <name type="scientific">Aliarcobacter skirrowii CCUG 10374</name>
    <dbReference type="NCBI Taxonomy" id="1032239"/>
    <lineage>
        <taxon>Bacteria</taxon>
        <taxon>Pseudomonadati</taxon>
        <taxon>Campylobacterota</taxon>
        <taxon>Epsilonproteobacteria</taxon>
        <taxon>Campylobacterales</taxon>
        <taxon>Arcobacteraceae</taxon>
        <taxon>Aliarcobacter</taxon>
    </lineage>
</organism>
<dbReference type="GeneID" id="61751049"/>
<proteinExistence type="predicted"/>
<accession>A0AAD0SLR0</accession>
<dbReference type="AlphaFoldDB" id="A0AAD0SLR0"/>
<dbReference type="EMBL" id="NXIC01000003">
    <property type="protein sequence ID" value="RXI25915.1"/>
    <property type="molecule type" value="Genomic_DNA"/>
</dbReference>